<dbReference type="AlphaFoldDB" id="A0A1E7YRR7"/>
<dbReference type="EMBL" id="LZYH01001196">
    <property type="protein sequence ID" value="OFC39737.1"/>
    <property type="molecule type" value="Genomic_DNA"/>
</dbReference>
<organism evidence="1 2">
    <name type="scientific">Acidithiobacillus caldus</name>
    <dbReference type="NCBI Taxonomy" id="33059"/>
    <lineage>
        <taxon>Bacteria</taxon>
        <taxon>Pseudomonadati</taxon>
        <taxon>Pseudomonadota</taxon>
        <taxon>Acidithiobacillia</taxon>
        <taxon>Acidithiobacillales</taxon>
        <taxon>Acidithiobacillaceae</taxon>
        <taxon>Acidithiobacillus</taxon>
    </lineage>
</organism>
<protein>
    <submittedName>
        <fullName evidence="1">Uncharacterized protein</fullName>
    </submittedName>
</protein>
<name>A0A1E7YRR7_9PROT</name>
<proteinExistence type="predicted"/>
<evidence type="ECO:0000313" key="1">
    <source>
        <dbReference type="EMBL" id="OFC39737.1"/>
    </source>
</evidence>
<sequence length="114" mass="12663">MIHHFHLKPTVWHAKPWVFSWDDETGAVSGPDAAIIEEIASWGGISAHPYPFAHLFSEKPLQNKTDMAAIIGLEHELPPALVAFYPKPPDEGFPEKTHVDAKGTLVIGKDLIQY</sequence>
<dbReference type="Proteomes" id="UP000175707">
    <property type="component" value="Unassembled WGS sequence"/>
</dbReference>
<reference evidence="1 2" key="1">
    <citation type="submission" date="2016-06" db="EMBL/GenBank/DDBJ databases">
        <title>Gene turnover analysis identifies the evolutionary adaptation of the extremophile Acidithiobacillus caldus.</title>
        <authorList>
            <person name="Zhang X."/>
        </authorList>
    </citation>
    <scope>NUCLEOTIDE SEQUENCE [LARGE SCALE GENOMIC DNA]</scope>
    <source>
        <strain evidence="1 2">S1</strain>
    </source>
</reference>
<comment type="caution">
    <text evidence="1">The sequence shown here is derived from an EMBL/GenBank/DDBJ whole genome shotgun (WGS) entry which is preliminary data.</text>
</comment>
<gene>
    <name evidence="1" type="ORF">BAE30_16850</name>
</gene>
<evidence type="ECO:0000313" key="2">
    <source>
        <dbReference type="Proteomes" id="UP000175707"/>
    </source>
</evidence>
<accession>A0A1E7YRR7</accession>